<comment type="caution">
    <text evidence="2">The sequence shown here is derived from an EMBL/GenBank/DDBJ whole genome shotgun (WGS) entry which is preliminary data.</text>
</comment>
<gene>
    <name evidence="2" type="ORF">LECACI_7A006872</name>
</gene>
<dbReference type="PANTHER" id="PTHR42085:SF2">
    <property type="entry name" value="F-BOX DOMAIN-CONTAINING PROTEIN"/>
    <property type="match status" value="1"/>
</dbReference>
<organism evidence="2 3">
    <name type="scientific">Lecanosticta acicola</name>
    <dbReference type="NCBI Taxonomy" id="111012"/>
    <lineage>
        <taxon>Eukaryota</taxon>
        <taxon>Fungi</taxon>
        <taxon>Dikarya</taxon>
        <taxon>Ascomycota</taxon>
        <taxon>Pezizomycotina</taxon>
        <taxon>Dothideomycetes</taxon>
        <taxon>Dothideomycetidae</taxon>
        <taxon>Mycosphaerellales</taxon>
        <taxon>Mycosphaerellaceae</taxon>
        <taxon>Lecanosticta</taxon>
    </lineage>
</organism>
<protein>
    <submittedName>
        <fullName evidence="2">Uncharacterized protein</fullName>
    </submittedName>
</protein>
<keyword evidence="3" id="KW-1185">Reference proteome</keyword>
<reference evidence="2" key="1">
    <citation type="submission" date="2023-11" db="EMBL/GenBank/DDBJ databases">
        <authorList>
            <person name="Alioto T."/>
            <person name="Alioto T."/>
            <person name="Gomez Garrido J."/>
        </authorList>
    </citation>
    <scope>NUCLEOTIDE SEQUENCE</scope>
</reference>
<feature type="region of interest" description="Disordered" evidence="1">
    <location>
        <begin position="1"/>
        <end position="32"/>
    </location>
</feature>
<evidence type="ECO:0000256" key="1">
    <source>
        <dbReference type="SAM" id="MobiDB-lite"/>
    </source>
</evidence>
<dbReference type="InterPro" id="IPR038883">
    <property type="entry name" value="AN11006-like"/>
</dbReference>
<evidence type="ECO:0000313" key="2">
    <source>
        <dbReference type="EMBL" id="CAK4031714.1"/>
    </source>
</evidence>
<sequence>MILEVGQTKSFQRKAAPAPEPETYHSSTQPSPLLDLPYELRQSILQYTLRQQRTLQLQSPLCAGLHVFAQPLFHVCRPLRDEALDAFYQSNDFLWVIDTEHTLRSFPSSYPSPTPVLHDGESVHPDLEAPLTPILPWQYPRLMKNLRRLQINVYLPQARDAWALQERLTALVNALDKGRRLAAFHILVTAKRRAAQIPLTMPERTALEVLAEMEVRGKVDVQTRYSFRAVTAGVQSLDLQRRMKAH</sequence>
<name>A0AAI8Z3E3_9PEZI</name>
<evidence type="ECO:0000313" key="3">
    <source>
        <dbReference type="Proteomes" id="UP001296104"/>
    </source>
</evidence>
<proteinExistence type="predicted"/>
<dbReference type="PANTHER" id="PTHR42085">
    <property type="entry name" value="F-BOX DOMAIN-CONTAINING PROTEIN"/>
    <property type="match status" value="1"/>
</dbReference>
<dbReference type="EMBL" id="CAVMBE010000052">
    <property type="protein sequence ID" value="CAK4031714.1"/>
    <property type="molecule type" value="Genomic_DNA"/>
</dbReference>
<dbReference type="Proteomes" id="UP001296104">
    <property type="component" value="Unassembled WGS sequence"/>
</dbReference>
<dbReference type="AlphaFoldDB" id="A0AAI8Z3E3"/>
<accession>A0AAI8Z3E3</accession>